<accession>A0A101LXM4</accession>
<sequence>MQKKICSSRLPHHPPGDRDQVYPPRRSHLGWANEGSGGTCRSLPPLKGMSQQLFGYIEPSHQPNSKQLTGAIDSRAPTGWRCIARLACYAAPVTTLYFETGPFKNIGNAEEVRNLPVRNY</sequence>
<feature type="region of interest" description="Disordered" evidence="1">
    <location>
        <begin position="1"/>
        <end position="26"/>
    </location>
</feature>
<dbReference type="EMBL" id="LKAM01000008">
    <property type="protein sequence ID" value="KUM47200.1"/>
    <property type="molecule type" value="Genomic_DNA"/>
</dbReference>
<evidence type="ECO:0000256" key="1">
    <source>
        <dbReference type="SAM" id="MobiDB-lite"/>
    </source>
</evidence>
<evidence type="ECO:0000313" key="2">
    <source>
        <dbReference type="EMBL" id="KUM47200.1"/>
    </source>
</evidence>
<keyword evidence="2" id="KW-0496">Mitochondrion</keyword>
<protein>
    <submittedName>
        <fullName evidence="2">Uncharacterized protein</fullName>
    </submittedName>
</protein>
<gene>
    <name evidence="2" type="ORF">ABT39_MTgene6206</name>
</gene>
<name>A0A101LXM4_PICGL</name>
<dbReference type="AlphaFoldDB" id="A0A101LXM4"/>
<reference evidence="2" key="1">
    <citation type="journal article" date="2015" name="Genome Biol. Evol.">
        <title>Organellar Genomes of White Spruce (Picea glauca): Assembly and Annotation.</title>
        <authorList>
            <person name="Jackman S.D."/>
            <person name="Warren R.L."/>
            <person name="Gibb E.A."/>
            <person name="Vandervalk B.P."/>
            <person name="Mohamadi H."/>
            <person name="Chu J."/>
            <person name="Raymond A."/>
            <person name="Pleasance S."/>
            <person name="Coope R."/>
            <person name="Wildung M.R."/>
            <person name="Ritland C.E."/>
            <person name="Bousquet J."/>
            <person name="Jones S.J."/>
            <person name="Bohlmann J."/>
            <person name="Birol I."/>
        </authorList>
    </citation>
    <scope>NUCLEOTIDE SEQUENCE [LARGE SCALE GENOMIC DNA]</scope>
    <source>
        <tissue evidence="2">Flushing bud</tissue>
    </source>
</reference>
<geneLocation type="mitochondrion" evidence="2"/>
<comment type="caution">
    <text evidence="2">The sequence shown here is derived from an EMBL/GenBank/DDBJ whole genome shotgun (WGS) entry which is preliminary data.</text>
</comment>
<proteinExistence type="predicted"/>
<organism evidence="2">
    <name type="scientific">Picea glauca</name>
    <name type="common">White spruce</name>
    <name type="synonym">Pinus glauca</name>
    <dbReference type="NCBI Taxonomy" id="3330"/>
    <lineage>
        <taxon>Eukaryota</taxon>
        <taxon>Viridiplantae</taxon>
        <taxon>Streptophyta</taxon>
        <taxon>Embryophyta</taxon>
        <taxon>Tracheophyta</taxon>
        <taxon>Spermatophyta</taxon>
        <taxon>Pinopsida</taxon>
        <taxon>Pinidae</taxon>
        <taxon>Conifers I</taxon>
        <taxon>Pinales</taxon>
        <taxon>Pinaceae</taxon>
        <taxon>Picea</taxon>
    </lineage>
</organism>